<dbReference type="InParanoid" id="A0A1S3IV18"/>
<feature type="domain" description="WxxW" evidence="5">
    <location>
        <begin position="61"/>
        <end position="149"/>
    </location>
</feature>
<evidence type="ECO:0000256" key="1">
    <source>
        <dbReference type="ARBA" id="ARBA00004613"/>
    </source>
</evidence>
<accession>A0A1S3IV18</accession>
<dbReference type="OrthoDB" id="6049857at2759"/>
<dbReference type="PANTHER" id="PTHR15031">
    <property type="entry name" value="CARTILAGE INTERMEDIATE LAYER PROTEIN CLIP"/>
    <property type="match status" value="1"/>
</dbReference>
<organism evidence="6 7">
    <name type="scientific">Lingula anatina</name>
    <name type="common">Brachiopod</name>
    <name type="synonym">Lingula unguis</name>
    <dbReference type="NCBI Taxonomy" id="7574"/>
    <lineage>
        <taxon>Eukaryota</taxon>
        <taxon>Metazoa</taxon>
        <taxon>Spiralia</taxon>
        <taxon>Lophotrochozoa</taxon>
        <taxon>Brachiopoda</taxon>
        <taxon>Linguliformea</taxon>
        <taxon>Lingulata</taxon>
        <taxon>Lingulida</taxon>
        <taxon>Linguloidea</taxon>
        <taxon>Lingulidae</taxon>
        <taxon>Lingula</taxon>
    </lineage>
</organism>
<evidence type="ECO:0000256" key="4">
    <source>
        <dbReference type="ARBA" id="ARBA00023180"/>
    </source>
</evidence>
<keyword evidence="6" id="KW-1185">Reference proteome</keyword>
<protein>
    <submittedName>
        <fullName evidence="7">Uncharacterized protein LOC106167531</fullName>
    </submittedName>
</protein>
<dbReference type="PANTHER" id="PTHR15031:SF4">
    <property type="entry name" value="CARTILAGE INTERMEDIATE LAYER PROTEIN 1"/>
    <property type="match status" value="1"/>
</dbReference>
<dbReference type="Pfam" id="PF13330">
    <property type="entry name" value="Mucin2_WxxW"/>
    <property type="match status" value="2"/>
</dbReference>
<dbReference type="GeneID" id="106167531"/>
<dbReference type="KEGG" id="lak:106167531"/>
<evidence type="ECO:0000256" key="3">
    <source>
        <dbReference type="ARBA" id="ARBA00022729"/>
    </source>
</evidence>
<sequence length="154" mass="17771">MSREVHNHNVHAVVWFSSRYIGERLTFLPSKGLVCVNSKQTNGLCNDYEIRYLCPSTRGTWTNFLDKDNPSGTGDYEDFATHKTLNKRNLCNGGRPMCARCRDRWSLYHYYATGDKYNTNYDCSWENGLVCTTAVNGKYCKDYEVQFKCPTIGM</sequence>
<dbReference type="RefSeq" id="XP_013401786.1">
    <property type="nucleotide sequence ID" value="XM_013546332.1"/>
</dbReference>
<dbReference type="AlphaFoldDB" id="A0A1S3IV18"/>
<dbReference type="InterPro" id="IPR039675">
    <property type="entry name" value="CILP1/CILP2"/>
</dbReference>
<keyword evidence="3" id="KW-0732">Signal</keyword>
<dbReference type="GO" id="GO:0005576">
    <property type="term" value="C:extracellular region"/>
    <property type="evidence" value="ECO:0007669"/>
    <property type="project" value="UniProtKB-SubCell"/>
</dbReference>
<evidence type="ECO:0000259" key="5">
    <source>
        <dbReference type="Pfam" id="PF13330"/>
    </source>
</evidence>
<proteinExistence type="predicted"/>
<evidence type="ECO:0000313" key="6">
    <source>
        <dbReference type="Proteomes" id="UP000085678"/>
    </source>
</evidence>
<reference evidence="7" key="1">
    <citation type="submission" date="2025-08" db="UniProtKB">
        <authorList>
            <consortium name="RefSeq"/>
        </authorList>
    </citation>
    <scope>IDENTIFICATION</scope>
    <source>
        <tissue evidence="7">Gonads</tissue>
    </source>
</reference>
<evidence type="ECO:0000256" key="2">
    <source>
        <dbReference type="ARBA" id="ARBA00022525"/>
    </source>
</evidence>
<dbReference type="Proteomes" id="UP000085678">
    <property type="component" value="Unplaced"/>
</dbReference>
<gene>
    <name evidence="7" type="primary">LOC106167531</name>
</gene>
<keyword evidence="4" id="KW-0325">Glycoprotein</keyword>
<evidence type="ECO:0000313" key="7">
    <source>
        <dbReference type="RefSeq" id="XP_013401786.1"/>
    </source>
</evidence>
<feature type="domain" description="WxxW" evidence="5">
    <location>
        <begin position="15"/>
        <end position="54"/>
    </location>
</feature>
<name>A0A1S3IV18_LINAN</name>
<comment type="subcellular location">
    <subcellularLocation>
        <location evidence="1">Secreted</location>
    </subcellularLocation>
</comment>
<dbReference type="InterPro" id="IPR025155">
    <property type="entry name" value="WxxW_domain"/>
</dbReference>
<keyword evidence="2" id="KW-0964">Secreted</keyword>